<dbReference type="RefSeq" id="WP_137615556.1">
    <property type="nucleotide sequence ID" value="NZ_BJDI01000003.1"/>
</dbReference>
<evidence type="ECO:0000256" key="1">
    <source>
        <dbReference type="SAM" id="Phobius"/>
    </source>
</evidence>
<accession>A0ABW1SL62</accession>
<keyword evidence="3" id="KW-1185">Reference proteome</keyword>
<sequence>MINDKLNAVTTSSEQAAQFHIVTGQLDDLTEKQAAQDSDVLLAIKSASETGTAKGFAAGQADVRQELDALQVKTNNLHSVYTPMQRQLQAQSVDLSTLSKDLNNNTQAQKQAIQAQNRLTAALQQGLDIHAEDLAPDIVRAIQHETGMSLTENIQRAVGRQLSELASTVNAATTQFKLSKQAAQASQAETRATADLIRRNLLASLAGFGGSLLVAIALPGWWGLFSLLPLAITAGYLLIAKEG</sequence>
<evidence type="ECO:0000313" key="3">
    <source>
        <dbReference type="Proteomes" id="UP001596171"/>
    </source>
</evidence>
<proteinExistence type="predicted"/>
<gene>
    <name evidence="2" type="ORF">ACFP1L_09205</name>
</gene>
<keyword evidence="1" id="KW-0472">Membrane</keyword>
<organism evidence="2 3">
    <name type="scientific">Lactiplantibacillus nangangensis</name>
    <dbReference type="NCBI Taxonomy" id="2559917"/>
    <lineage>
        <taxon>Bacteria</taxon>
        <taxon>Bacillati</taxon>
        <taxon>Bacillota</taxon>
        <taxon>Bacilli</taxon>
        <taxon>Lactobacillales</taxon>
        <taxon>Lactobacillaceae</taxon>
        <taxon>Lactiplantibacillus</taxon>
    </lineage>
</organism>
<keyword evidence="1" id="KW-1133">Transmembrane helix</keyword>
<dbReference type="Proteomes" id="UP001596171">
    <property type="component" value="Unassembled WGS sequence"/>
</dbReference>
<comment type="caution">
    <text evidence="2">The sequence shown here is derived from an EMBL/GenBank/DDBJ whole genome shotgun (WGS) entry which is preliminary data.</text>
</comment>
<feature type="transmembrane region" description="Helical" evidence="1">
    <location>
        <begin position="224"/>
        <end position="240"/>
    </location>
</feature>
<keyword evidence="1" id="KW-0812">Transmembrane</keyword>
<protein>
    <submittedName>
        <fullName evidence="2">Uncharacterized protein</fullName>
    </submittedName>
</protein>
<feature type="transmembrane region" description="Helical" evidence="1">
    <location>
        <begin position="201"/>
        <end position="218"/>
    </location>
</feature>
<dbReference type="EMBL" id="JBHSSE010000018">
    <property type="protein sequence ID" value="MFC6202042.1"/>
    <property type="molecule type" value="Genomic_DNA"/>
</dbReference>
<reference evidence="3" key="1">
    <citation type="journal article" date="2019" name="Int. J. Syst. Evol. Microbiol.">
        <title>The Global Catalogue of Microorganisms (GCM) 10K type strain sequencing project: providing services to taxonomists for standard genome sequencing and annotation.</title>
        <authorList>
            <consortium name="The Broad Institute Genomics Platform"/>
            <consortium name="The Broad Institute Genome Sequencing Center for Infectious Disease"/>
            <person name="Wu L."/>
            <person name="Ma J."/>
        </authorList>
    </citation>
    <scope>NUCLEOTIDE SEQUENCE [LARGE SCALE GENOMIC DNA]</scope>
    <source>
        <strain evidence="3">CCM 8930</strain>
    </source>
</reference>
<evidence type="ECO:0000313" key="2">
    <source>
        <dbReference type="EMBL" id="MFC6202042.1"/>
    </source>
</evidence>
<name>A0ABW1SL62_9LACO</name>